<dbReference type="EMBL" id="JABSTV010001254">
    <property type="protein sequence ID" value="KAH7939635.1"/>
    <property type="molecule type" value="Genomic_DNA"/>
</dbReference>
<dbReference type="AlphaFoldDB" id="A0A9D4PHB8"/>
<keyword evidence="3" id="KW-1185">Reference proteome</keyword>
<proteinExistence type="predicted"/>
<protein>
    <submittedName>
        <fullName evidence="2">Uncharacterized protein</fullName>
    </submittedName>
</protein>
<dbReference type="Proteomes" id="UP000821837">
    <property type="component" value="Chromosome 8"/>
</dbReference>
<gene>
    <name evidence="2" type="ORF">HPB52_015504</name>
</gene>
<evidence type="ECO:0000313" key="2">
    <source>
        <dbReference type="EMBL" id="KAH7939635.1"/>
    </source>
</evidence>
<accession>A0A9D4PHB8</accession>
<comment type="caution">
    <text evidence="2">The sequence shown here is derived from an EMBL/GenBank/DDBJ whole genome shotgun (WGS) entry which is preliminary data.</text>
</comment>
<dbReference type="VEuPathDB" id="VectorBase:RSAN_030040"/>
<reference evidence="2" key="2">
    <citation type="submission" date="2021-09" db="EMBL/GenBank/DDBJ databases">
        <authorList>
            <person name="Jia N."/>
            <person name="Wang J."/>
            <person name="Shi W."/>
            <person name="Du L."/>
            <person name="Sun Y."/>
            <person name="Zhan W."/>
            <person name="Jiang J."/>
            <person name="Wang Q."/>
            <person name="Zhang B."/>
            <person name="Ji P."/>
            <person name="Sakyi L.B."/>
            <person name="Cui X."/>
            <person name="Yuan T."/>
            <person name="Jiang B."/>
            <person name="Yang W."/>
            <person name="Lam T.T.-Y."/>
            <person name="Chang Q."/>
            <person name="Ding S."/>
            <person name="Wang X."/>
            <person name="Zhu J."/>
            <person name="Ruan X."/>
            <person name="Zhao L."/>
            <person name="Wei J."/>
            <person name="Que T."/>
            <person name="Du C."/>
            <person name="Cheng J."/>
            <person name="Dai P."/>
            <person name="Han X."/>
            <person name="Huang E."/>
            <person name="Gao Y."/>
            <person name="Liu J."/>
            <person name="Shao H."/>
            <person name="Ye R."/>
            <person name="Li L."/>
            <person name="Wei W."/>
            <person name="Wang X."/>
            <person name="Wang C."/>
            <person name="Huo Q."/>
            <person name="Li W."/>
            <person name="Guo W."/>
            <person name="Chen H."/>
            <person name="Chen S."/>
            <person name="Zhou L."/>
            <person name="Zhou L."/>
            <person name="Ni X."/>
            <person name="Tian J."/>
            <person name="Zhou Y."/>
            <person name="Sheng Y."/>
            <person name="Liu T."/>
            <person name="Pan Y."/>
            <person name="Xia L."/>
            <person name="Li J."/>
            <person name="Zhao F."/>
            <person name="Cao W."/>
        </authorList>
    </citation>
    <scope>NUCLEOTIDE SEQUENCE</scope>
    <source>
        <strain evidence="2">Rsan-2018</strain>
        <tissue evidence="2">Larvae</tissue>
    </source>
</reference>
<evidence type="ECO:0000313" key="3">
    <source>
        <dbReference type="Proteomes" id="UP000821837"/>
    </source>
</evidence>
<evidence type="ECO:0000256" key="1">
    <source>
        <dbReference type="SAM" id="MobiDB-lite"/>
    </source>
</evidence>
<name>A0A9D4PHB8_RHISA</name>
<sequence length="70" mass="7456">MTGGALDIPEQETGVQRQHCTSDSLGDVVSALEHARNRKPTAVQVRLDVQSAFGGLPHLVVKRLPVVLGV</sequence>
<feature type="region of interest" description="Disordered" evidence="1">
    <location>
        <begin position="1"/>
        <end position="20"/>
    </location>
</feature>
<organism evidence="2 3">
    <name type="scientific">Rhipicephalus sanguineus</name>
    <name type="common">Brown dog tick</name>
    <name type="synonym">Ixodes sanguineus</name>
    <dbReference type="NCBI Taxonomy" id="34632"/>
    <lineage>
        <taxon>Eukaryota</taxon>
        <taxon>Metazoa</taxon>
        <taxon>Ecdysozoa</taxon>
        <taxon>Arthropoda</taxon>
        <taxon>Chelicerata</taxon>
        <taxon>Arachnida</taxon>
        <taxon>Acari</taxon>
        <taxon>Parasitiformes</taxon>
        <taxon>Ixodida</taxon>
        <taxon>Ixodoidea</taxon>
        <taxon>Ixodidae</taxon>
        <taxon>Rhipicephalinae</taxon>
        <taxon>Rhipicephalus</taxon>
        <taxon>Rhipicephalus</taxon>
    </lineage>
</organism>
<reference evidence="2" key="1">
    <citation type="journal article" date="2020" name="Cell">
        <title>Large-Scale Comparative Analyses of Tick Genomes Elucidate Their Genetic Diversity and Vector Capacities.</title>
        <authorList>
            <consortium name="Tick Genome and Microbiome Consortium (TIGMIC)"/>
            <person name="Jia N."/>
            <person name="Wang J."/>
            <person name="Shi W."/>
            <person name="Du L."/>
            <person name="Sun Y."/>
            <person name="Zhan W."/>
            <person name="Jiang J.F."/>
            <person name="Wang Q."/>
            <person name="Zhang B."/>
            <person name="Ji P."/>
            <person name="Bell-Sakyi L."/>
            <person name="Cui X.M."/>
            <person name="Yuan T.T."/>
            <person name="Jiang B.G."/>
            <person name="Yang W.F."/>
            <person name="Lam T.T."/>
            <person name="Chang Q.C."/>
            <person name="Ding S.J."/>
            <person name="Wang X.J."/>
            <person name="Zhu J.G."/>
            <person name="Ruan X.D."/>
            <person name="Zhao L."/>
            <person name="Wei J.T."/>
            <person name="Ye R.Z."/>
            <person name="Que T.C."/>
            <person name="Du C.H."/>
            <person name="Zhou Y.H."/>
            <person name="Cheng J.X."/>
            <person name="Dai P.F."/>
            <person name="Guo W.B."/>
            <person name="Han X.H."/>
            <person name="Huang E.J."/>
            <person name="Li L.F."/>
            <person name="Wei W."/>
            <person name="Gao Y.C."/>
            <person name="Liu J.Z."/>
            <person name="Shao H.Z."/>
            <person name="Wang X."/>
            <person name="Wang C.C."/>
            <person name="Yang T.C."/>
            <person name="Huo Q.B."/>
            <person name="Li W."/>
            <person name="Chen H.Y."/>
            <person name="Chen S.E."/>
            <person name="Zhou L.G."/>
            <person name="Ni X.B."/>
            <person name="Tian J.H."/>
            <person name="Sheng Y."/>
            <person name="Liu T."/>
            <person name="Pan Y.S."/>
            <person name="Xia L.Y."/>
            <person name="Li J."/>
            <person name="Zhao F."/>
            <person name="Cao W.C."/>
        </authorList>
    </citation>
    <scope>NUCLEOTIDE SEQUENCE</scope>
    <source>
        <strain evidence="2">Rsan-2018</strain>
    </source>
</reference>